<gene>
    <name evidence="1" type="ORF">C6N40_13530</name>
</gene>
<accession>A0A2P6M5I9</accession>
<dbReference type="EMBL" id="PVLF01000033">
    <property type="protein sequence ID" value="PRH81267.1"/>
    <property type="molecule type" value="Genomic_DNA"/>
</dbReference>
<dbReference type="Proteomes" id="UP000241736">
    <property type="component" value="Unassembled WGS sequence"/>
</dbReference>
<sequence>MKGNSWQRVRLDRMLSNLVTDNSRGMKRAIAILRTAYWYERLRVATDRYTAYALGKHLQPETYRKTAKDEAFHHNLWPKYAGGKHAPSLAMLEAIDQQVPGSKGHFRQPLFDAVDLTQTLGRDGDELLKRLHPSVQQAVFDRSALKHRIYRRRAHLARTLALLEQQGDLDALAAGVVLLREANEANADDRAFQIGESLYRTLVIACTGAEGSFIRTELGGLMLALILPLATSRGRAFAPDLNRFVDSCFILNSTILRLEDNNQIGLARRDSLRAMWGALHGTYGDDLRFGLMAKLATAAPLDTLPARSRFDLHRNEVLTTWGWAALRSGKVEKFVPPSVLDQIAEVPYAR</sequence>
<keyword evidence="2" id="KW-1185">Reference proteome</keyword>
<organism evidence="1 2">
    <name type="scientific">Arenimonas caeni</name>
    <dbReference type="NCBI Taxonomy" id="2058085"/>
    <lineage>
        <taxon>Bacteria</taxon>
        <taxon>Pseudomonadati</taxon>
        <taxon>Pseudomonadota</taxon>
        <taxon>Gammaproteobacteria</taxon>
        <taxon>Lysobacterales</taxon>
        <taxon>Lysobacteraceae</taxon>
        <taxon>Arenimonas</taxon>
    </lineage>
</organism>
<reference evidence="1 2" key="1">
    <citation type="submission" date="2018-03" db="EMBL/GenBank/DDBJ databases">
        <title>Arenimonas caeni sp. nov., isolated from activated sludge.</title>
        <authorList>
            <person name="Liu H."/>
        </authorList>
    </citation>
    <scope>NUCLEOTIDE SEQUENCE [LARGE SCALE GENOMIC DNA]</scope>
    <source>
        <strain evidence="2">z29</strain>
    </source>
</reference>
<proteinExistence type="predicted"/>
<dbReference type="AlphaFoldDB" id="A0A2P6M5I9"/>
<dbReference type="OrthoDB" id="6064721at2"/>
<comment type="caution">
    <text evidence="1">The sequence shown here is derived from an EMBL/GenBank/DDBJ whole genome shotgun (WGS) entry which is preliminary data.</text>
</comment>
<name>A0A2P6M5I9_9GAMM</name>
<evidence type="ECO:0000313" key="1">
    <source>
        <dbReference type="EMBL" id="PRH81267.1"/>
    </source>
</evidence>
<dbReference type="RefSeq" id="WP_106991557.1">
    <property type="nucleotide sequence ID" value="NZ_KZ679107.1"/>
</dbReference>
<evidence type="ECO:0000313" key="2">
    <source>
        <dbReference type="Proteomes" id="UP000241736"/>
    </source>
</evidence>
<protein>
    <submittedName>
        <fullName evidence="1">Uncharacterized protein</fullName>
    </submittedName>
</protein>